<evidence type="ECO:0000313" key="6">
    <source>
        <dbReference type="Proteomes" id="UP000291422"/>
    </source>
</evidence>
<keyword evidence="1" id="KW-0472">Membrane</keyword>
<reference evidence="6" key="2">
    <citation type="journal article" date="2019" name="bioRxiv">
        <title>Genomics, evolutionary history and diagnostics of the Alternaria alternata species group including apple and Asian pear pathotypes.</title>
        <authorList>
            <person name="Armitage A.D."/>
            <person name="Cockerton H.M."/>
            <person name="Sreenivasaprasad S."/>
            <person name="Woodhall J.W."/>
            <person name="Lane C.R."/>
            <person name="Harrison R.J."/>
            <person name="Clarkson J.P."/>
        </authorList>
    </citation>
    <scope>NUCLEOTIDE SEQUENCE [LARGE SCALE GENOMIC DNA]</scope>
    <source>
        <strain evidence="6">FERA 1177</strain>
    </source>
</reference>
<dbReference type="RefSeq" id="XP_018379745.1">
    <property type="nucleotide sequence ID" value="XM_018535243.1"/>
</dbReference>
<sequence>MHSSLLTNIFIALSVFHLVAAGPNPVPVLPGGLLNTKLEVRQVSATPSQADLCLDYERTANMSTVGANGSYRTVVMQKANVGTLTSARMMDAAIAKLPALTADADLNSRCGNWTEIALVEAEKNFTQGIVAQFTTEGLPVGILAGPEVLVIVGVIATLFSIVWVFPG</sequence>
<evidence type="ECO:0000256" key="2">
    <source>
        <dbReference type="SAM" id="SignalP"/>
    </source>
</evidence>
<dbReference type="AlphaFoldDB" id="A0A177D3V0"/>
<feature type="transmembrane region" description="Helical" evidence="1">
    <location>
        <begin position="148"/>
        <end position="165"/>
    </location>
</feature>
<dbReference type="Proteomes" id="UP000077248">
    <property type="component" value="Unassembled WGS sequence"/>
</dbReference>
<accession>A0A177D3V0</accession>
<keyword evidence="2" id="KW-0732">Signal</keyword>
<dbReference type="EMBL" id="PDXD01000032">
    <property type="protein sequence ID" value="RYN71524.1"/>
    <property type="molecule type" value="Genomic_DNA"/>
</dbReference>
<dbReference type="Proteomes" id="UP000291422">
    <property type="component" value="Unassembled WGS sequence"/>
</dbReference>
<evidence type="ECO:0000256" key="1">
    <source>
        <dbReference type="SAM" id="Phobius"/>
    </source>
</evidence>
<gene>
    <name evidence="4" type="ORF">AA0117_g9526</name>
    <name evidence="3" type="ORF">CC77DRAFT_949223</name>
</gene>
<feature type="signal peptide" evidence="2">
    <location>
        <begin position="1"/>
        <end position="21"/>
    </location>
</feature>
<keyword evidence="1" id="KW-0812">Transmembrane</keyword>
<reference evidence="3 5" key="1">
    <citation type="submission" date="2016-05" db="EMBL/GenBank/DDBJ databases">
        <title>Comparative analysis of secretome profiles of manganese(II)-oxidizing ascomycete fungi.</title>
        <authorList>
            <consortium name="DOE Joint Genome Institute"/>
            <person name="Zeiner C.A."/>
            <person name="Purvine S.O."/>
            <person name="Zink E.M."/>
            <person name="Wu S."/>
            <person name="Pasa-Tolic L."/>
            <person name="Chaput D.L."/>
            <person name="Haridas S."/>
            <person name="Grigoriev I.V."/>
            <person name="Santelli C.M."/>
            <person name="Hansel C.M."/>
        </authorList>
    </citation>
    <scope>NUCLEOTIDE SEQUENCE [LARGE SCALE GENOMIC DNA]</scope>
    <source>
        <strain evidence="3 5">SRC1lrK2f</strain>
    </source>
</reference>
<protein>
    <recommendedName>
        <fullName evidence="7">Metal tolerance protein 3</fullName>
    </recommendedName>
</protein>
<keyword evidence="5" id="KW-1185">Reference proteome</keyword>
<feature type="chain" id="PRO_5040669863" description="Metal tolerance protein 3" evidence="2">
    <location>
        <begin position="22"/>
        <end position="167"/>
    </location>
</feature>
<dbReference type="VEuPathDB" id="FungiDB:CC77DRAFT_949223"/>
<evidence type="ECO:0008006" key="7">
    <source>
        <dbReference type="Google" id="ProtNLM"/>
    </source>
</evidence>
<proteinExistence type="predicted"/>
<dbReference type="GeneID" id="29120837"/>
<keyword evidence="1" id="KW-1133">Transmembrane helix</keyword>
<reference evidence="4" key="3">
    <citation type="journal article" date="2019" name="J. ISSAAS">
        <title>Genomics, evolutionary history and diagnostics of the Alternaria alternata species group including apple and Asian pear pathotypes.</title>
        <authorList>
            <person name="Armitage A.D."/>
            <person name="Cockerton H.M."/>
            <person name="Sreenivasaprasad S."/>
            <person name="Woodhall J."/>
            <person name="Lane C."/>
            <person name="Harrison R.J."/>
            <person name="Clarkson J.P."/>
        </authorList>
    </citation>
    <scope>NUCLEOTIDE SEQUENCE</scope>
    <source>
        <strain evidence="4">FERA 1177</strain>
    </source>
</reference>
<organism evidence="3 5">
    <name type="scientific">Alternaria alternata</name>
    <name type="common">Alternaria rot fungus</name>
    <name type="synonym">Torula alternata</name>
    <dbReference type="NCBI Taxonomy" id="5599"/>
    <lineage>
        <taxon>Eukaryota</taxon>
        <taxon>Fungi</taxon>
        <taxon>Dikarya</taxon>
        <taxon>Ascomycota</taxon>
        <taxon>Pezizomycotina</taxon>
        <taxon>Dothideomycetes</taxon>
        <taxon>Pleosporomycetidae</taxon>
        <taxon>Pleosporales</taxon>
        <taxon>Pleosporineae</taxon>
        <taxon>Pleosporaceae</taxon>
        <taxon>Alternaria</taxon>
        <taxon>Alternaria sect. Alternaria</taxon>
        <taxon>Alternaria alternata complex</taxon>
    </lineage>
</organism>
<evidence type="ECO:0000313" key="4">
    <source>
        <dbReference type="EMBL" id="RYN71524.1"/>
    </source>
</evidence>
<evidence type="ECO:0000313" key="3">
    <source>
        <dbReference type="EMBL" id="OAG14324.1"/>
    </source>
</evidence>
<dbReference type="KEGG" id="aalt:CC77DRAFT_949223"/>
<evidence type="ECO:0000313" key="5">
    <source>
        <dbReference type="Proteomes" id="UP000077248"/>
    </source>
</evidence>
<dbReference type="OMA" id="VLQFTTE"/>
<name>A0A177D3V0_ALTAL</name>
<dbReference type="EMBL" id="KV441501">
    <property type="protein sequence ID" value="OAG14324.1"/>
    <property type="molecule type" value="Genomic_DNA"/>
</dbReference>